<dbReference type="InterPro" id="IPR012337">
    <property type="entry name" value="RNaseH-like_sf"/>
</dbReference>
<evidence type="ECO:0000313" key="5">
    <source>
        <dbReference type="EMBL" id="KAL2493006.1"/>
    </source>
</evidence>
<evidence type="ECO:0000256" key="2">
    <source>
        <dbReference type="ARBA" id="ARBA00022801"/>
    </source>
</evidence>
<evidence type="ECO:0000256" key="1">
    <source>
        <dbReference type="ARBA" id="ARBA00022722"/>
    </source>
</evidence>
<name>A0ABD1RXV2_9LAMI</name>
<dbReference type="SUPFAM" id="SSF53098">
    <property type="entry name" value="Ribonuclease H-like"/>
    <property type="match status" value="1"/>
</dbReference>
<dbReference type="PANTHER" id="PTHR30231:SF4">
    <property type="entry name" value="PROTEIN NEN2"/>
    <property type="match status" value="1"/>
</dbReference>
<dbReference type="Proteomes" id="UP001604336">
    <property type="component" value="Unassembled WGS sequence"/>
</dbReference>
<organism evidence="5 6">
    <name type="scientific">Abeliophyllum distichum</name>
    <dbReference type="NCBI Taxonomy" id="126358"/>
    <lineage>
        <taxon>Eukaryota</taxon>
        <taxon>Viridiplantae</taxon>
        <taxon>Streptophyta</taxon>
        <taxon>Embryophyta</taxon>
        <taxon>Tracheophyta</taxon>
        <taxon>Spermatophyta</taxon>
        <taxon>Magnoliopsida</taxon>
        <taxon>eudicotyledons</taxon>
        <taxon>Gunneridae</taxon>
        <taxon>Pentapetalae</taxon>
        <taxon>asterids</taxon>
        <taxon>lamiids</taxon>
        <taxon>Lamiales</taxon>
        <taxon>Oleaceae</taxon>
        <taxon>Forsythieae</taxon>
        <taxon>Abeliophyllum</taxon>
    </lineage>
</organism>
<dbReference type="PANTHER" id="PTHR30231">
    <property type="entry name" value="DNA POLYMERASE III SUBUNIT EPSILON"/>
    <property type="match status" value="1"/>
</dbReference>
<dbReference type="EMBL" id="JBFOLK010000008">
    <property type="protein sequence ID" value="KAL2493006.1"/>
    <property type="molecule type" value="Genomic_DNA"/>
</dbReference>
<dbReference type="CDD" id="cd06127">
    <property type="entry name" value="DEDDh"/>
    <property type="match status" value="1"/>
</dbReference>
<gene>
    <name evidence="5" type="ORF">Adt_28634</name>
</gene>
<dbReference type="InterPro" id="IPR013520">
    <property type="entry name" value="Ribonucl_H"/>
</dbReference>
<reference evidence="6" key="1">
    <citation type="submission" date="2024-07" db="EMBL/GenBank/DDBJ databases">
        <title>Two chromosome-level genome assemblies of Korean endemic species Abeliophyllum distichum and Forsythia ovata (Oleaceae).</title>
        <authorList>
            <person name="Jang H."/>
        </authorList>
    </citation>
    <scope>NUCLEOTIDE SEQUENCE [LARGE SCALE GENOMIC DNA]</scope>
</reference>
<accession>A0ABD1RXV2</accession>
<keyword evidence="1" id="KW-0540">Nuclease</keyword>
<dbReference type="AlphaFoldDB" id="A0ABD1RXV2"/>
<dbReference type="GO" id="GO:0004527">
    <property type="term" value="F:exonuclease activity"/>
    <property type="evidence" value="ECO:0007669"/>
    <property type="project" value="UniProtKB-KW"/>
</dbReference>
<evidence type="ECO:0000259" key="4">
    <source>
        <dbReference type="Pfam" id="PF00929"/>
    </source>
</evidence>
<evidence type="ECO:0000256" key="3">
    <source>
        <dbReference type="ARBA" id="ARBA00022839"/>
    </source>
</evidence>
<feature type="domain" description="Exonuclease" evidence="4">
    <location>
        <begin position="13"/>
        <end position="135"/>
    </location>
</feature>
<proteinExistence type="predicted"/>
<dbReference type="InterPro" id="IPR036397">
    <property type="entry name" value="RNaseH_sf"/>
</dbReference>
<dbReference type="Pfam" id="PF00929">
    <property type="entry name" value="RNase_T"/>
    <property type="match status" value="1"/>
</dbReference>
<sequence length="136" mass="14662">MVGTSEDRSEIAFFDVETTVPTRSGQGFAILEFGAILVCPRKLVELQSFSTLVRPADLSHISTLSVRCNGITKDAVISAPGFVDIADNVYDLLHGRICAGHNILRFDCAGIRDAFSEINRPAPKPKGTIDSLALLT</sequence>
<keyword evidence="3" id="KW-0269">Exonuclease</keyword>
<keyword evidence="2" id="KW-0378">Hydrolase</keyword>
<keyword evidence="6" id="KW-1185">Reference proteome</keyword>
<protein>
    <submittedName>
        <fullName evidence="5">Protein NEN1</fullName>
    </submittedName>
</protein>
<dbReference type="Gene3D" id="3.30.420.10">
    <property type="entry name" value="Ribonuclease H-like superfamily/Ribonuclease H"/>
    <property type="match status" value="1"/>
</dbReference>
<evidence type="ECO:0000313" key="6">
    <source>
        <dbReference type="Proteomes" id="UP001604336"/>
    </source>
</evidence>
<comment type="caution">
    <text evidence="5">The sequence shown here is derived from an EMBL/GenBank/DDBJ whole genome shotgun (WGS) entry which is preliminary data.</text>
</comment>